<evidence type="ECO:0000313" key="1">
    <source>
        <dbReference type="EMBL" id="GIY58046.1"/>
    </source>
</evidence>
<gene>
    <name evidence="1" type="ORF">CDAR_501091</name>
</gene>
<keyword evidence="2" id="KW-1185">Reference proteome</keyword>
<protein>
    <submittedName>
        <fullName evidence="1">Uncharacterized protein</fullName>
    </submittedName>
</protein>
<name>A0AAV4UJM0_9ARAC</name>
<comment type="caution">
    <text evidence="1">The sequence shown here is derived from an EMBL/GenBank/DDBJ whole genome shotgun (WGS) entry which is preliminary data.</text>
</comment>
<reference evidence="1 2" key="1">
    <citation type="submission" date="2021-06" db="EMBL/GenBank/DDBJ databases">
        <title>Caerostris darwini draft genome.</title>
        <authorList>
            <person name="Kono N."/>
            <person name="Arakawa K."/>
        </authorList>
    </citation>
    <scope>NUCLEOTIDE SEQUENCE [LARGE SCALE GENOMIC DNA]</scope>
</reference>
<evidence type="ECO:0000313" key="2">
    <source>
        <dbReference type="Proteomes" id="UP001054837"/>
    </source>
</evidence>
<sequence>MMVIWLLRYWLFDERGGKRPLSTSRASRASAASSIFSWCYSDALKFAES</sequence>
<accession>A0AAV4UJM0</accession>
<proteinExistence type="predicted"/>
<dbReference type="AlphaFoldDB" id="A0AAV4UJM0"/>
<organism evidence="1 2">
    <name type="scientific">Caerostris darwini</name>
    <dbReference type="NCBI Taxonomy" id="1538125"/>
    <lineage>
        <taxon>Eukaryota</taxon>
        <taxon>Metazoa</taxon>
        <taxon>Ecdysozoa</taxon>
        <taxon>Arthropoda</taxon>
        <taxon>Chelicerata</taxon>
        <taxon>Arachnida</taxon>
        <taxon>Araneae</taxon>
        <taxon>Araneomorphae</taxon>
        <taxon>Entelegynae</taxon>
        <taxon>Araneoidea</taxon>
        <taxon>Araneidae</taxon>
        <taxon>Caerostris</taxon>
    </lineage>
</organism>
<dbReference type="EMBL" id="BPLQ01011451">
    <property type="protein sequence ID" value="GIY58046.1"/>
    <property type="molecule type" value="Genomic_DNA"/>
</dbReference>
<feature type="non-terminal residue" evidence="1">
    <location>
        <position position="49"/>
    </location>
</feature>
<dbReference type="Proteomes" id="UP001054837">
    <property type="component" value="Unassembled WGS sequence"/>
</dbReference>